<dbReference type="SUPFAM" id="SSF53448">
    <property type="entry name" value="Nucleotide-diphospho-sugar transferases"/>
    <property type="match status" value="1"/>
</dbReference>
<proteinExistence type="predicted"/>
<evidence type="ECO:0000256" key="2">
    <source>
        <dbReference type="ARBA" id="ARBA00004760"/>
    </source>
</evidence>
<evidence type="ECO:0000256" key="5">
    <source>
        <dbReference type="ARBA" id="ARBA00022679"/>
    </source>
</evidence>
<dbReference type="OrthoDB" id="9814255at2"/>
<dbReference type="GO" id="GO:0016020">
    <property type="term" value="C:membrane"/>
    <property type="evidence" value="ECO:0007669"/>
    <property type="project" value="UniProtKB-SubCell"/>
</dbReference>
<dbReference type="InterPro" id="IPR025993">
    <property type="entry name" value="Ceramide_glucosylTrfase"/>
</dbReference>
<dbReference type="Gene3D" id="3.90.550.10">
    <property type="entry name" value="Spore Coat Polysaccharide Biosynthesis Protein SpsA, Chain A"/>
    <property type="match status" value="1"/>
</dbReference>
<evidence type="ECO:0000256" key="9">
    <source>
        <dbReference type="SAM" id="Phobius"/>
    </source>
</evidence>
<keyword evidence="8 9" id="KW-0472">Membrane</keyword>
<gene>
    <name evidence="10" type="ORF">SAMN05421819_2200</name>
</gene>
<dbReference type="InterPro" id="IPR017835">
    <property type="entry name" value="Hopen-assoc_HpnI"/>
</dbReference>
<evidence type="ECO:0000313" key="10">
    <source>
        <dbReference type="EMBL" id="SEG20810.1"/>
    </source>
</evidence>
<evidence type="ECO:0000256" key="4">
    <source>
        <dbReference type="ARBA" id="ARBA00022676"/>
    </source>
</evidence>
<sequence>MDPFAVTVEAVAGGMTAAGIAYSALALAGARSFLRDSNKTAPAQPREFSPGVSILKPVKGLDPNMYAGLVSHCQQRYAGPFELVFGVNSLEDSAVSALARLRVEYPEVPIQLIECTERLGSNGKVSNLVQMLRAAKYEYVIVNDSDIVVGPDYLTNVLRPFAEHKVGLVTVPYFGRASDTLWSRLEALGISTDFLAGVLTARKLEGGISFGLGSTLATTKTALGTIGGFETLVNQLADDYELGARLHKAGWKIELIHEVVATSLPAYGFRGFCDHQLRWSRAVRDSRKAGYVGLCFTYVLPWALATVLASGCSLWSVTLLSVALVMRVAVALQVGVGVLRDAQVLQDLWLLPLRDCFGLFFWAWSYASNTIVWRGERFRLKDGELAPVR</sequence>
<keyword evidence="6 9" id="KW-0812">Transmembrane</keyword>
<name>A0A1H5YB21_9BACT</name>
<comment type="pathway">
    <text evidence="2">Lipid metabolism; sphingolipid metabolism.</text>
</comment>
<keyword evidence="5 10" id="KW-0808">Transferase</keyword>
<evidence type="ECO:0000256" key="7">
    <source>
        <dbReference type="ARBA" id="ARBA00022989"/>
    </source>
</evidence>
<dbReference type="GO" id="GO:0008120">
    <property type="term" value="F:ceramide glucosyltransferase activity"/>
    <property type="evidence" value="ECO:0007669"/>
    <property type="project" value="TreeGrafter"/>
</dbReference>
<organism evidence="10 11">
    <name type="scientific">Bryocella elongata</name>
    <dbReference type="NCBI Taxonomy" id="863522"/>
    <lineage>
        <taxon>Bacteria</taxon>
        <taxon>Pseudomonadati</taxon>
        <taxon>Acidobacteriota</taxon>
        <taxon>Terriglobia</taxon>
        <taxon>Terriglobales</taxon>
        <taxon>Acidobacteriaceae</taxon>
        <taxon>Bryocella</taxon>
    </lineage>
</organism>
<feature type="transmembrane region" description="Helical" evidence="9">
    <location>
        <begin position="12"/>
        <end position="30"/>
    </location>
</feature>
<dbReference type="InterPro" id="IPR029044">
    <property type="entry name" value="Nucleotide-diphossugar_trans"/>
</dbReference>
<keyword evidence="7 9" id="KW-1133">Transmembrane helix</keyword>
<dbReference type="NCBIfam" id="TIGR03472">
    <property type="entry name" value="HpnI"/>
    <property type="match status" value="1"/>
</dbReference>
<protein>
    <submittedName>
        <fullName evidence="10">Ceramide glucosyltransferase</fullName>
    </submittedName>
</protein>
<dbReference type="EMBL" id="FNVA01000003">
    <property type="protein sequence ID" value="SEG20810.1"/>
    <property type="molecule type" value="Genomic_DNA"/>
</dbReference>
<evidence type="ECO:0000256" key="6">
    <source>
        <dbReference type="ARBA" id="ARBA00022692"/>
    </source>
</evidence>
<dbReference type="PANTHER" id="PTHR12726:SF0">
    <property type="entry name" value="CERAMIDE GLUCOSYLTRANSFERASE"/>
    <property type="match status" value="1"/>
</dbReference>
<dbReference type="Proteomes" id="UP000236728">
    <property type="component" value="Unassembled WGS sequence"/>
</dbReference>
<keyword evidence="4" id="KW-0328">Glycosyltransferase</keyword>
<comment type="pathway">
    <text evidence="3">Sphingolipid metabolism.</text>
</comment>
<keyword evidence="11" id="KW-1185">Reference proteome</keyword>
<dbReference type="AlphaFoldDB" id="A0A1H5YB21"/>
<evidence type="ECO:0000256" key="3">
    <source>
        <dbReference type="ARBA" id="ARBA00004991"/>
    </source>
</evidence>
<evidence type="ECO:0000256" key="8">
    <source>
        <dbReference type="ARBA" id="ARBA00023136"/>
    </source>
</evidence>
<feature type="transmembrane region" description="Helical" evidence="9">
    <location>
        <begin position="289"/>
        <end position="308"/>
    </location>
</feature>
<evidence type="ECO:0000313" key="11">
    <source>
        <dbReference type="Proteomes" id="UP000236728"/>
    </source>
</evidence>
<dbReference type="PANTHER" id="PTHR12726">
    <property type="entry name" value="CERAMIDE GLUCOSYLTRANSFERASE"/>
    <property type="match status" value="1"/>
</dbReference>
<dbReference type="GO" id="GO:0006679">
    <property type="term" value="P:glucosylceramide biosynthetic process"/>
    <property type="evidence" value="ECO:0007669"/>
    <property type="project" value="TreeGrafter"/>
</dbReference>
<comment type="subcellular location">
    <subcellularLocation>
        <location evidence="1">Membrane</location>
        <topology evidence="1">Multi-pass membrane protein</topology>
    </subcellularLocation>
</comment>
<dbReference type="Pfam" id="PF13506">
    <property type="entry name" value="Glyco_transf_21"/>
    <property type="match status" value="1"/>
</dbReference>
<feature type="transmembrane region" description="Helical" evidence="9">
    <location>
        <begin position="314"/>
        <end position="336"/>
    </location>
</feature>
<accession>A0A1H5YB21</accession>
<dbReference type="RefSeq" id="WP_103933075.1">
    <property type="nucleotide sequence ID" value="NZ_FNVA01000003.1"/>
</dbReference>
<evidence type="ECO:0000256" key="1">
    <source>
        <dbReference type="ARBA" id="ARBA00004141"/>
    </source>
</evidence>
<reference evidence="10 11" key="1">
    <citation type="submission" date="2016-10" db="EMBL/GenBank/DDBJ databases">
        <authorList>
            <person name="de Groot N.N."/>
        </authorList>
    </citation>
    <scope>NUCLEOTIDE SEQUENCE [LARGE SCALE GENOMIC DNA]</scope>
    <source>
        <strain evidence="10 11">DSM 22489</strain>
    </source>
</reference>